<evidence type="ECO:0000259" key="5">
    <source>
        <dbReference type="PROSITE" id="PS50932"/>
    </source>
</evidence>
<dbReference type="AlphaFoldDB" id="A0A9D1D2S4"/>
<dbReference type="Gene3D" id="1.10.260.40">
    <property type="entry name" value="lambda repressor-like DNA-binding domains"/>
    <property type="match status" value="1"/>
</dbReference>
<gene>
    <name evidence="6" type="ORF">IAB26_15495</name>
</gene>
<dbReference type="SUPFAM" id="SSF53822">
    <property type="entry name" value="Periplasmic binding protein-like I"/>
    <property type="match status" value="1"/>
</dbReference>
<dbReference type="InterPro" id="IPR000843">
    <property type="entry name" value="HTH_LacI"/>
</dbReference>
<dbReference type="SUPFAM" id="SSF47413">
    <property type="entry name" value="lambda repressor-like DNA-binding domains"/>
    <property type="match status" value="1"/>
</dbReference>
<evidence type="ECO:0000313" key="7">
    <source>
        <dbReference type="Proteomes" id="UP000886886"/>
    </source>
</evidence>
<accession>A0A9D1D2S4</accession>
<keyword evidence="3 6" id="KW-0238">DNA-binding</keyword>
<dbReference type="PANTHER" id="PTHR30146">
    <property type="entry name" value="LACI-RELATED TRANSCRIPTIONAL REPRESSOR"/>
    <property type="match status" value="1"/>
</dbReference>
<feature type="domain" description="HTH lacI-type" evidence="5">
    <location>
        <begin position="2"/>
        <end position="56"/>
    </location>
</feature>
<dbReference type="SMART" id="SM00354">
    <property type="entry name" value="HTH_LACI"/>
    <property type="match status" value="1"/>
</dbReference>
<organism evidence="6 7">
    <name type="scientific">Candidatus Limivivens merdigallinarum</name>
    <dbReference type="NCBI Taxonomy" id="2840859"/>
    <lineage>
        <taxon>Bacteria</taxon>
        <taxon>Bacillati</taxon>
        <taxon>Bacillota</taxon>
        <taxon>Clostridia</taxon>
        <taxon>Lachnospirales</taxon>
        <taxon>Lachnospiraceae</taxon>
        <taxon>Lachnospiraceae incertae sedis</taxon>
        <taxon>Candidatus Limivivens</taxon>
    </lineage>
</organism>
<dbReference type="InterPro" id="IPR010982">
    <property type="entry name" value="Lambda_DNA-bd_dom_sf"/>
</dbReference>
<evidence type="ECO:0000256" key="1">
    <source>
        <dbReference type="ARBA" id="ARBA00022491"/>
    </source>
</evidence>
<dbReference type="GO" id="GO:0000976">
    <property type="term" value="F:transcription cis-regulatory region binding"/>
    <property type="evidence" value="ECO:0007669"/>
    <property type="project" value="TreeGrafter"/>
</dbReference>
<evidence type="ECO:0000256" key="4">
    <source>
        <dbReference type="ARBA" id="ARBA00023163"/>
    </source>
</evidence>
<dbReference type="GO" id="GO:0003700">
    <property type="term" value="F:DNA-binding transcription factor activity"/>
    <property type="evidence" value="ECO:0007669"/>
    <property type="project" value="TreeGrafter"/>
</dbReference>
<evidence type="ECO:0000313" key="6">
    <source>
        <dbReference type="EMBL" id="HIQ97953.1"/>
    </source>
</evidence>
<dbReference type="EMBL" id="DVFT01000226">
    <property type="protein sequence ID" value="HIQ97953.1"/>
    <property type="molecule type" value="Genomic_DNA"/>
</dbReference>
<dbReference type="PROSITE" id="PS50932">
    <property type="entry name" value="HTH_LACI_2"/>
    <property type="match status" value="1"/>
</dbReference>
<keyword evidence="4" id="KW-0804">Transcription</keyword>
<protein>
    <submittedName>
        <fullName evidence="6">LacI family DNA-binding transcriptional regulator</fullName>
    </submittedName>
</protein>
<comment type="caution">
    <text evidence="6">The sequence shown here is derived from an EMBL/GenBank/DDBJ whole genome shotgun (WGS) entry which is preliminary data.</text>
</comment>
<reference evidence="6" key="2">
    <citation type="journal article" date="2021" name="PeerJ">
        <title>Extensive microbial diversity within the chicken gut microbiome revealed by metagenomics and culture.</title>
        <authorList>
            <person name="Gilroy R."/>
            <person name="Ravi A."/>
            <person name="Getino M."/>
            <person name="Pursley I."/>
            <person name="Horton D.L."/>
            <person name="Alikhan N.F."/>
            <person name="Baker D."/>
            <person name="Gharbi K."/>
            <person name="Hall N."/>
            <person name="Watson M."/>
            <person name="Adriaenssens E.M."/>
            <person name="Foster-Nyarko E."/>
            <person name="Jarju S."/>
            <person name="Secka A."/>
            <person name="Antonio M."/>
            <person name="Oren A."/>
            <person name="Chaudhuri R.R."/>
            <person name="La Ragione R."/>
            <person name="Hildebrand F."/>
            <person name="Pallen M.J."/>
        </authorList>
    </citation>
    <scope>NUCLEOTIDE SEQUENCE</scope>
    <source>
        <strain evidence="6">ChiSjej3B21-11622</strain>
    </source>
</reference>
<dbReference type="Proteomes" id="UP000886886">
    <property type="component" value="Unassembled WGS sequence"/>
</dbReference>
<evidence type="ECO:0000256" key="3">
    <source>
        <dbReference type="ARBA" id="ARBA00023125"/>
    </source>
</evidence>
<name>A0A9D1D2S4_9FIRM</name>
<keyword evidence="2" id="KW-0805">Transcription regulation</keyword>
<dbReference type="Gene3D" id="3.40.50.2300">
    <property type="match status" value="2"/>
</dbReference>
<proteinExistence type="predicted"/>
<reference evidence="6" key="1">
    <citation type="submission" date="2020-10" db="EMBL/GenBank/DDBJ databases">
        <authorList>
            <person name="Gilroy R."/>
        </authorList>
    </citation>
    <scope>NUCLEOTIDE SEQUENCE</scope>
    <source>
        <strain evidence="6">ChiSjej3B21-11622</strain>
    </source>
</reference>
<evidence type="ECO:0000256" key="2">
    <source>
        <dbReference type="ARBA" id="ARBA00023015"/>
    </source>
</evidence>
<dbReference type="PANTHER" id="PTHR30146:SF148">
    <property type="entry name" value="HTH-TYPE TRANSCRIPTIONAL REPRESSOR PURR-RELATED"/>
    <property type="match status" value="1"/>
</dbReference>
<dbReference type="InterPro" id="IPR028082">
    <property type="entry name" value="Peripla_BP_I"/>
</dbReference>
<dbReference type="Pfam" id="PF13377">
    <property type="entry name" value="Peripla_BP_3"/>
    <property type="match status" value="1"/>
</dbReference>
<dbReference type="CDD" id="cd01392">
    <property type="entry name" value="HTH_LacI"/>
    <property type="match status" value="1"/>
</dbReference>
<keyword evidence="1" id="KW-0678">Repressor</keyword>
<dbReference type="InterPro" id="IPR046335">
    <property type="entry name" value="LacI/GalR-like_sensor"/>
</dbReference>
<dbReference type="Pfam" id="PF00356">
    <property type="entry name" value="LacI"/>
    <property type="match status" value="1"/>
</dbReference>
<sequence>MATLSDIAEKLGITKGTVSKALNDAPDISETMRKTILETAVEMGYTLKRQKKNEFKKLCIFIENMDYNVPNDFGYEIVLGFKKAAEPAGYQVDLVALTPEFQKTHPYDIYMLQNGYMGAYVMGLALADPWMAQFSHTRYPTVLYDNYVKDNLCTAYVGLDNYEGLDLLISHLKGLGHQKIGLLSGALGSHITQARYKAFHNAMRKNHLKIDSDLVRCSYYITECTSQHLPHLLNHGATAIVCSHDMLANAVLTACRDFGYRIPEDLSIVGFDDLPLSAYTFPPLTTIRQDREALGKCGYFALNSLLEKVPVGTLLLHAQLILRSSTGKAPSQPVQPASPLPML</sequence>
<dbReference type="CDD" id="cd06267">
    <property type="entry name" value="PBP1_LacI_sugar_binding-like"/>
    <property type="match status" value="1"/>
</dbReference>